<organism evidence="7 8">
    <name type="scientific">Penicillium brasilianum</name>
    <dbReference type="NCBI Taxonomy" id="104259"/>
    <lineage>
        <taxon>Eukaryota</taxon>
        <taxon>Fungi</taxon>
        <taxon>Dikarya</taxon>
        <taxon>Ascomycota</taxon>
        <taxon>Pezizomycotina</taxon>
        <taxon>Eurotiomycetes</taxon>
        <taxon>Eurotiomycetidae</taxon>
        <taxon>Eurotiales</taxon>
        <taxon>Aspergillaceae</taxon>
        <taxon>Penicillium</taxon>
    </lineage>
</organism>
<proteinExistence type="inferred from homology"/>
<dbReference type="InterPro" id="IPR007248">
    <property type="entry name" value="Mpv17_PMP22"/>
</dbReference>
<dbReference type="AlphaFoldDB" id="A0A1S9REG5"/>
<evidence type="ECO:0000313" key="7">
    <source>
        <dbReference type="EMBL" id="OOQ83751.1"/>
    </source>
</evidence>
<evidence type="ECO:0000256" key="1">
    <source>
        <dbReference type="ARBA" id="ARBA00004141"/>
    </source>
</evidence>
<comment type="similarity">
    <text evidence="2 6">Belongs to the peroxisomal membrane protein PXMP2/4 family.</text>
</comment>
<comment type="subcellular location">
    <subcellularLocation>
        <location evidence="1">Membrane</location>
        <topology evidence="1">Multi-pass membrane protein</topology>
    </subcellularLocation>
</comment>
<evidence type="ECO:0000256" key="3">
    <source>
        <dbReference type="ARBA" id="ARBA00022692"/>
    </source>
</evidence>
<accession>A0A1S9REG5</accession>
<dbReference type="GO" id="GO:0016020">
    <property type="term" value="C:membrane"/>
    <property type="evidence" value="ECO:0007669"/>
    <property type="project" value="UniProtKB-SubCell"/>
</dbReference>
<protein>
    <submittedName>
        <fullName evidence="7">Protein sym1</fullName>
    </submittedName>
</protein>
<evidence type="ECO:0000256" key="4">
    <source>
        <dbReference type="ARBA" id="ARBA00022989"/>
    </source>
</evidence>
<dbReference type="EMBL" id="LJBN01000192">
    <property type="protein sequence ID" value="OOQ83751.1"/>
    <property type="molecule type" value="Genomic_DNA"/>
</dbReference>
<reference evidence="8" key="1">
    <citation type="submission" date="2015-09" db="EMBL/GenBank/DDBJ databases">
        <authorList>
            <person name="Fill T.P."/>
            <person name="Baretta J.F."/>
            <person name="de Almeida L.G."/>
            <person name="Rocha M."/>
            <person name="de Souza D.H."/>
            <person name="Malavazi I."/>
            <person name="Cerdeira L.T."/>
            <person name="Hong H."/>
            <person name="Samborskyy M."/>
            <person name="de Vasconcelos A.T."/>
            <person name="Leadlay P."/>
            <person name="Rodrigues-Filho E."/>
        </authorList>
    </citation>
    <scope>NUCLEOTIDE SEQUENCE [LARGE SCALE GENOMIC DNA]</scope>
    <source>
        <strain evidence="8">LaBioMMi 136</strain>
    </source>
</reference>
<dbReference type="Pfam" id="PF04117">
    <property type="entry name" value="Mpv17_PMP22"/>
    <property type="match status" value="1"/>
</dbReference>
<evidence type="ECO:0000256" key="5">
    <source>
        <dbReference type="ARBA" id="ARBA00023136"/>
    </source>
</evidence>
<keyword evidence="5" id="KW-0472">Membrane</keyword>
<sequence>MEIVSPPTRLTCPRPSDVFFPILPNRLAFPVLLPYPSSSSSSLLTVKRHVALVPEQVGQKAYPHSQHHERRTNLRSLHLLLLPPFFNLIPCARSNSRSQVLFGSGDVLAQQAVDRRGLEKHDFARTGRMALYGGAVFGPVATTWFGILQRHVVFKGTATTTAARVAADQILFAPIQLTCFLSSMAILEGSDPIEKWKTAFAPAYKANLMVWPFVQGANFAFVPLELRVLVVNIVSLGWNCFLSLMNSGEE</sequence>
<name>A0A1S9REG5_PENBI</name>
<dbReference type="PANTHER" id="PTHR11266">
    <property type="entry name" value="PEROXISOMAL MEMBRANE PROTEIN 2, PXMP2 MPV17"/>
    <property type="match status" value="1"/>
</dbReference>
<gene>
    <name evidence="7" type="primary">sym1</name>
    <name evidence="7" type="ORF">PEBR_33385</name>
</gene>
<keyword evidence="4" id="KW-1133">Transmembrane helix</keyword>
<comment type="caution">
    <text evidence="7">The sequence shown here is derived from an EMBL/GenBank/DDBJ whole genome shotgun (WGS) entry which is preliminary data.</text>
</comment>
<dbReference type="GO" id="GO:0005739">
    <property type="term" value="C:mitochondrion"/>
    <property type="evidence" value="ECO:0007669"/>
    <property type="project" value="TreeGrafter"/>
</dbReference>
<dbReference type="Proteomes" id="UP000190744">
    <property type="component" value="Unassembled WGS sequence"/>
</dbReference>
<dbReference type="PANTHER" id="PTHR11266:SF17">
    <property type="entry name" value="PROTEIN MPV17"/>
    <property type="match status" value="1"/>
</dbReference>
<keyword evidence="3" id="KW-0812">Transmembrane</keyword>
<evidence type="ECO:0000313" key="8">
    <source>
        <dbReference type="Proteomes" id="UP000190744"/>
    </source>
</evidence>
<evidence type="ECO:0000256" key="2">
    <source>
        <dbReference type="ARBA" id="ARBA00006824"/>
    </source>
</evidence>
<evidence type="ECO:0000256" key="6">
    <source>
        <dbReference type="RuleBase" id="RU363053"/>
    </source>
</evidence>